<evidence type="ECO:0000259" key="16">
    <source>
        <dbReference type="Pfam" id="PF22924"/>
    </source>
</evidence>
<dbReference type="InterPro" id="IPR012258">
    <property type="entry name" value="Acyl-CoA_oxidase"/>
</dbReference>
<dbReference type="SUPFAM" id="SSF53756">
    <property type="entry name" value="UDP-Glycosyltransferase/glycogen phosphorylase"/>
    <property type="match status" value="1"/>
</dbReference>
<dbReference type="InterPro" id="IPR035595">
    <property type="entry name" value="UDP_glycos_trans_CS"/>
</dbReference>
<dbReference type="CDD" id="cd03784">
    <property type="entry name" value="GT1_Gtf-like"/>
    <property type="match status" value="1"/>
</dbReference>
<dbReference type="OrthoDB" id="538336at2759"/>
<dbReference type="SUPFAM" id="SSF47203">
    <property type="entry name" value="Acyl-CoA dehydrogenase C-terminal domain-like"/>
    <property type="match status" value="2"/>
</dbReference>
<accession>A0A6A4LAZ0</accession>
<dbReference type="InterPro" id="IPR055060">
    <property type="entry name" value="ACOX_C_alpha1"/>
</dbReference>
<evidence type="ECO:0000256" key="13">
    <source>
        <dbReference type="ARBA" id="ARBA00023241"/>
    </source>
</evidence>
<evidence type="ECO:0000256" key="3">
    <source>
        <dbReference type="ARBA" id="ARBA00006288"/>
    </source>
</evidence>
<dbReference type="Gene3D" id="2.40.110.10">
    <property type="entry name" value="Butyryl-CoA Dehydrogenase, subunit A, domain 2"/>
    <property type="match status" value="1"/>
</dbReference>
<evidence type="ECO:0000313" key="18">
    <source>
        <dbReference type="Proteomes" id="UP000428333"/>
    </source>
</evidence>
<dbReference type="EC" id="1.3.3.6" evidence="5"/>
<dbReference type="Gene3D" id="1.20.140.10">
    <property type="entry name" value="Butyryl-CoA Dehydrogenase, subunit A, domain 3"/>
    <property type="match status" value="2"/>
</dbReference>
<evidence type="ECO:0000313" key="17">
    <source>
        <dbReference type="EMBL" id="KAE9457726.1"/>
    </source>
</evidence>
<protein>
    <recommendedName>
        <fullName evidence="5">acyl-CoA oxidase</fullName>
        <ecNumber evidence="5">1.3.3.6</ecNumber>
    </recommendedName>
</protein>
<dbReference type="PANTHER" id="PTHR10909:SF352">
    <property type="entry name" value="ACYL-COENZYME A OXIDASE-LIKE PROTEIN"/>
    <property type="match status" value="1"/>
</dbReference>
<dbReference type="FunFam" id="3.40.50.2000:FF:000037">
    <property type="entry name" value="Glycosyltransferase"/>
    <property type="match status" value="1"/>
</dbReference>
<gene>
    <name evidence="17" type="ORF">C3L33_10392</name>
</gene>
<dbReference type="Pfam" id="PF02770">
    <property type="entry name" value="Acyl-CoA_dh_M"/>
    <property type="match status" value="1"/>
</dbReference>
<dbReference type="PANTHER" id="PTHR10909">
    <property type="entry name" value="ELECTRON TRANSPORT OXIDOREDUCTASE"/>
    <property type="match status" value="1"/>
</dbReference>
<dbReference type="GO" id="GO:0055088">
    <property type="term" value="P:lipid homeostasis"/>
    <property type="evidence" value="ECO:0007669"/>
    <property type="project" value="TreeGrafter"/>
</dbReference>
<evidence type="ECO:0000256" key="8">
    <source>
        <dbReference type="ARBA" id="ARBA00022827"/>
    </source>
</evidence>
<dbReference type="InterPro" id="IPR002213">
    <property type="entry name" value="UDP_glucos_trans"/>
</dbReference>
<dbReference type="InterPro" id="IPR036250">
    <property type="entry name" value="AcylCo_DH-like_C"/>
</dbReference>
<keyword evidence="11" id="KW-0443">Lipid metabolism</keyword>
<keyword evidence="10" id="KW-0560">Oxidoreductase</keyword>
<keyword evidence="13" id="KW-0284">Flavonoid biosynthesis</keyword>
<dbReference type="Pfam" id="PF22924">
    <property type="entry name" value="ACOX_C_alpha1"/>
    <property type="match status" value="1"/>
</dbReference>
<dbReference type="GO" id="GO:0033540">
    <property type="term" value="P:fatty acid beta-oxidation using acyl-CoA oxidase"/>
    <property type="evidence" value="ECO:0007669"/>
    <property type="project" value="TreeGrafter"/>
</dbReference>
<dbReference type="GO" id="GO:0005504">
    <property type="term" value="F:fatty acid binding"/>
    <property type="evidence" value="ECO:0007669"/>
    <property type="project" value="TreeGrafter"/>
</dbReference>
<name>A0A6A4LAZ0_9ERIC</name>
<keyword evidence="6" id="KW-0285">Flavoprotein</keyword>
<organism evidence="17 18">
    <name type="scientific">Rhododendron williamsianum</name>
    <dbReference type="NCBI Taxonomy" id="262921"/>
    <lineage>
        <taxon>Eukaryota</taxon>
        <taxon>Viridiplantae</taxon>
        <taxon>Streptophyta</taxon>
        <taxon>Embryophyta</taxon>
        <taxon>Tracheophyta</taxon>
        <taxon>Spermatophyta</taxon>
        <taxon>Magnoliopsida</taxon>
        <taxon>eudicotyledons</taxon>
        <taxon>Gunneridae</taxon>
        <taxon>Pentapetalae</taxon>
        <taxon>asterids</taxon>
        <taxon>Ericales</taxon>
        <taxon>Ericaceae</taxon>
        <taxon>Ericoideae</taxon>
        <taxon>Rhodoreae</taxon>
        <taxon>Rhododendron</taxon>
    </lineage>
</organism>
<evidence type="ECO:0000256" key="9">
    <source>
        <dbReference type="ARBA" id="ARBA00022832"/>
    </source>
</evidence>
<dbReference type="GO" id="GO:0003997">
    <property type="term" value="F:acyl-CoA oxidase activity"/>
    <property type="evidence" value="ECO:0007669"/>
    <property type="project" value="UniProtKB-EC"/>
</dbReference>
<keyword evidence="18" id="KW-1185">Reference proteome</keyword>
<reference evidence="17 18" key="1">
    <citation type="journal article" date="2019" name="Genome Biol. Evol.">
        <title>The Rhododendron genome and chromosomal organization provide insight into shared whole-genome duplications across the heath family (Ericaceae).</title>
        <authorList>
            <person name="Soza V.L."/>
            <person name="Lindsley D."/>
            <person name="Waalkes A."/>
            <person name="Ramage E."/>
            <person name="Patwardhan R.P."/>
            <person name="Burton J.N."/>
            <person name="Adey A."/>
            <person name="Kumar A."/>
            <person name="Qiu R."/>
            <person name="Shendure J."/>
            <person name="Hall B."/>
        </authorList>
    </citation>
    <scope>NUCLEOTIDE SEQUENCE [LARGE SCALE GENOMIC DNA]</scope>
    <source>
        <strain evidence="17">RSF 1966-606</strain>
    </source>
</reference>
<dbReference type="PROSITE" id="PS00375">
    <property type="entry name" value="UDPGT"/>
    <property type="match status" value="1"/>
</dbReference>
<dbReference type="Gene3D" id="3.40.50.2000">
    <property type="entry name" value="Glycogen Phosphorylase B"/>
    <property type="match status" value="2"/>
</dbReference>
<sequence>MASPIDRPTLRTRILLNHLLLNPDQTLPPLAPSLCLNYSPPELSNSFRFDTREMRKLSDGHHVADRDWLFGLMTQSKLFCPRERGAGRVFVGPDYNQSMEQQREMTLRRIEYLLGRGVFEGWLTGKGPEAEWRKLAFLEVLGIFDHSLVIKLGVHFFLWGGAIQFFGTKHHHEKWLRDSENYVVKGCFAMTELGHGSNVRGIETVTIYDSSTGEFVINTPCESAQKYWIGGAANHATHTIVFSQLNIDGTNHGVHAFIAQIRDANGNVCPNIRIADCGHKIGLNGVDNGRIWFDNVRIPRENLLNSVANVSPDGQYLSAIKNPDQRFAAFMAPLTFGRVTIACSSIYTSKIGLAIAIRYSLSRRAFSVTPNGPEVLLLDYPSHQRRLLPLLAKTYAMSFAANYLKTIYVTRTPESNKTIHVVSSAFKATLTWHNMRTLQECREACGGQGMKTENHVGHLKGEFDVQSTFEGDNNVLMQQVSKALLAEYIAAQKRNRPFKGLGLEHMNKSCPVIPSQLTNSTLRSIQFQDILGLVRTMYALISLEEDASFLRYGYLSPDNAAAVRKEVAKLCSELRPHALALVSSFGIPDAFLSPIAYNWIEANSWFLQNISAFLAAALGMVTPTFHIAMYPWFALGHLTPFLHLSNKLAKKGHKISFLIPTKTQKKLQPFNLHPELITFVPIAVPPVPGLPPGVETTADVGMASHTLLMEAMDRTEDYIERLLRDLKPDFVFFDFAYWLPGVARRLGIKSVHYCIISPATIGYSMSPARTLDGRQVTEGDLMLPPPDYPDLSIKLLPHEARAFYGMRTFKYGGDVLFYDRLHASFTQCDALGFRTSREIEGPFCDYLGHHFGKPVLLSGPVIPEPPTCSLDHKLAKWLDQFKSGSVIYCAFGSQCILEKGPFQELLLGLELTYMPFMAALKPPMGAKTVEEALPEMFEERIGKRGVVYGGWVQQQLILEHPSVGCFITHCGSGSLSEALVNKCQLVLLPYFGDQIINARMMSVSMKVGVEVEKGEQDGLFTRESVCKAVRTVMEEGDEVGKEVRANKAKLRELLLKKDLDSSYIDSFNEKLRDLLLG</sequence>
<keyword evidence="9" id="KW-0276">Fatty acid metabolism</keyword>
<dbReference type="GO" id="GO:0008194">
    <property type="term" value="F:UDP-glycosyltransferase activity"/>
    <property type="evidence" value="ECO:0007669"/>
    <property type="project" value="InterPro"/>
</dbReference>
<evidence type="ECO:0000256" key="11">
    <source>
        <dbReference type="ARBA" id="ARBA00023098"/>
    </source>
</evidence>
<feature type="domain" description="Acyl-CoA oxidase C-terminal" evidence="14">
    <location>
        <begin position="523"/>
        <end position="592"/>
    </location>
</feature>
<evidence type="ECO:0000259" key="14">
    <source>
        <dbReference type="Pfam" id="PF01756"/>
    </source>
</evidence>
<dbReference type="GO" id="GO:0071949">
    <property type="term" value="F:FAD binding"/>
    <property type="evidence" value="ECO:0007669"/>
    <property type="project" value="InterPro"/>
</dbReference>
<comment type="caution">
    <text evidence="17">The sequence shown here is derived from an EMBL/GenBank/DDBJ whole genome shotgun (WGS) entry which is preliminary data.</text>
</comment>
<feature type="domain" description="Acyl-CoA oxidase C-alpha1" evidence="16">
    <location>
        <begin position="334"/>
        <end position="485"/>
    </location>
</feature>
<dbReference type="InterPro" id="IPR009100">
    <property type="entry name" value="AcylCoA_DH/oxidase_NM_dom_sf"/>
</dbReference>
<comment type="cofactor">
    <cofactor evidence="1">
        <name>FAD</name>
        <dbReference type="ChEBI" id="CHEBI:57692"/>
    </cofactor>
</comment>
<keyword evidence="7" id="KW-0808">Transferase</keyword>
<dbReference type="GO" id="GO:0005777">
    <property type="term" value="C:peroxisome"/>
    <property type="evidence" value="ECO:0007669"/>
    <property type="project" value="UniProtKB-SubCell"/>
</dbReference>
<evidence type="ECO:0000256" key="1">
    <source>
        <dbReference type="ARBA" id="ARBA00001974"/>
    </source>
</evidence>
<feature type="domain" description="Acyl-CoA oxidase/dehydrogenase middle" evidence="15">
    <location>
        <begin position="187"/>
        <end position="296"/>
    </location>
</feature>
<dbReference type="InterPro" id="IPR006091">
    <property type="entry name" value="Acyl-CoA_Oxase/DH_mid-dom"/>
</dbReference>
<evidence type="ECO:0000256" key="7">
    <source>
        <dbReference type="ARBA" id="ARBA00022679"/>
    </source>
</evidence>
<dbReference type="Pfam" id="PF01756">
    <property type="entry name" value="ACOX"/>
    <property type="match status" value="1"/>
</dbReference>
<evidence type="ECO:0000256" key="5">
    <source>
        <dbReference type="ARBA" id="ARBA00012870"/>
    </source>
</evidence>
<dbReference type="FunFam" id="3.40.50.2000:FF:000087">
    <property type="entry name" value="Glycosyltransferase"/>
    <property type="match status" value="1"/>
</dbReference>
<keyword evidence="8" id="KW-0274">FAD</keyword>
<comment type="similarity">
    <text evidence="3">Belongs to the acyl-CoA oxidase family.</text>
</comment>
<dbReference type="Pfam" id="PF00201">
    <property type="entry name" value="UDPGT"/>
    <property type="match status" value="1"/>
</dbReference>
<keyword evidence="12" id="KW-0576">Peroxisome</keyword>
<feature type="non-terminal residue" evidence="17">
    <location>
        <position position="1"/>
    </location>
</feature>
<dbReference type="FunFam" id="2.40.110.10:FF:000005">
    <property type="entry name" value="Acyl-coenzyme A oxidase"/>
    <property type="match status" value="1"/>
</dbReference>
<dbReference type="FunFam" id="1.20.140.10:FF:000010">
    <property type="entry name" value="Acyl-coenzyme A oxidase"/>
    <property type="match status" value="1"/>
</dbReference>
<evidence type="ECO:0000256" key="10">
    <source>
        <dbReference type="ARBA" id="ARBA00023002"/>
    </source>
</evidence>
<proteinExistence type="inferred from homology"/>
<dbReference type="AlphaFoldDB" id="A0A6A4LAZ0"/>
<comment type="similarity">
    <text evidence="4">Belongs to the UDP-glycosyltransferase family.</text>
</comment>
<evidence type="ECO:0000256" key="12">
    <source>
        <dbReference type="ARBA" id="ARBA00023140"/>
    </source>
</evidence>
<dbReference type="InterPro" id="IPR046373">
    <property type="entry name" value="Acyl-CoA_Oxase/DH_mid-dom_sf"/>
</dbReference>
<dbReference type="EMBL" id="QEFC01001466">
    <property type="protein sequence ID" value="KAE9457726.1"/>
    <property type="molecule type" value="Genomic_DNA"/>
</dbReference>
<dbReference type="GO" id="GO:0009718">
    <property type="term" value="P:anthocyanin-containing compound biosynthetic process"/>
    <property type="evidence" value="ECO:0007669"/>
    <property type="project" value="UniProtKB-ARBA"/>
</dbReference>
<dbReference type="InterPro" id="IPR002655">
    <property type="entry name" value="Acyl-CoA_oxidase_C"/>
</dbReference>
<dbReference type="Proteomes" id="UP000428333">
    <property type="component" value="Linkage Group LG06"/>
</dbReference>
<dbReference type="SUPFAM" id="SSF56645">
    <property type="entry name" value="Acyl-CoA dehydrogenase NM domain-like"/>
    <property type="match status" value="1"/>
</dbReference>
<evidence type="ECO:0000259" key="15">
    <source>
        <dbReference type="Pfam" id="PF02770"/>
    </source>
</evidence>
<evidence type="ECO:0000256" key="4">
    <source>
        <dbReference type="ARBA" id="ARBA00009995"/>
    </source>
</evidence>
<comment type="subcellular location">
    <subcellularLocation>
        <location evidence="2">Peroxisome</location>
    </subcellularLocation>
</comment>
<evidence type="ECO:0000256" key="2">
    <source>
        <dbReference type="ARBA" id="ARBA00004275"/>
    </source>
</evidence>
<evidence type="ECO:0000256" key="6">
    <source>
        <dbReference type="ARBA" id="ARBA00022630"/>
    </source>
</evidence>